<dbReference type="AlphaFoldDB" id="A0A3M3LXT1"/>
<sequence>MNMPFTITDQLTKGDIEQAIKLARANYSELINKYVKPHGPTSSLCIAQVVAEVREYLSDALTGCYGGFAEAVLAKRRFGRIRHRAALHQSKRF</sequence>
<dbReference type="RefSeq" id="WP_074801816.1">
    <property type="nucleotide sequence ID" value="NZ_LJPX01000702.1"/>
</dbReference>
<evidence type="ECO:0000313" key="2">
    <source>
        <dbReference type="Proteomes" id="UP000281372"/>
    </source>
</evidence>
<reference evidence="1 2" key="1">
    <citation type="submission" date="2018-08" db="EMBL/GenBank/DDBJ databases">
        <title>Recombination of ecologically and evolutionarily significant loci maintains genetic cohesion in the Pseudomonas syringae species complex.</title>
        <authorList>
            <person name="Dillon M."/>
            <person name="Thakur S."/>
            <person name="Almeida R.N.D."/>
            <person name="Weir B.S."/>
            <person name="Guttman D.S."/>
        </authorList>
    </citation>
    <scope>NUCLEOTIDE SEQUENCE [LARGE SCALE GENOMIC DNA]</scope>
    <source>
        <strain evidence="1 2">ICMP 2821</strain>
    </source>
</reference>
<accession>A0A3M3LXT1</accession>
<evidence type="ECO:0000313" key="1">
    <source>
        <dbReference type="EMBL" id="RMN39949.1"/>
    </source>
</evidence>
<protein>
    <submittedName>
        <fullName evidence="1">Uncharacterized protein</fullName>
    </submittedName>
</protein>
<proteinExistence type="predicted"/>
<gene>
    <name evidence="1" type="ORF">ALQ64_00148</name>
</gene>
<name>A0A3M3LXT1_PSECA</name>
<dbReference type="Proteomes" id="UP000281372">
    <property type="component" value="Unassembled WGS sequence"/>
</dbReference>
<organism evidence="1 2">
    <name type="scientific">Pseudomonas cannabina</name>
    <dbReference type="NCBI Taxonomy" id="86840"/>
    <lineage>
        <taxon>Bacteria</taxon>
        <taxon>Pseudomonadati</taxon>
        <taxon>Pseudomonadota</taxon>
        <taxon>Gammaproteobacteria</taxon>
        <taxon>Pseudomonadales</taxon>
        <taxon>Pseudomonadaceae</taxon>
        <taxon>Pseudomonas</taxon>
    </lineage>
</organism>
<comment type="caution">
    <text evidence="1">The sequence shown here is derived from an EMBL/GenBank/DDBJ whole genome shotgun (WGS) entry which is preliminary data.</text>
</comment>
<dbReference type="EMBL" id="RBOW01000116">
    <property type="protein sequence ID" value="RMN39949.1"/>
    <property type="molecule type" value="Genomic_DNA"/>
</dbReference>